<gene>
    <name evidence="3" type="ORF">MTR66_04990</name>
</gene>
<keyword evidence="2" id="KW-0472">Membrane</keyword>
<reference evidence="3 4" key="1">
    <citation type="submission" date="2022-04" db="EMBL/GenBank/DDBJ databases">
        <title>Identification of a novel bacterium isolated from mangrove sediments.</title>
        <authorList>
            <person name="Pan X."/>
        </authorList>
    </citation>
    <scope>NUCLEOTIDE SEQUENCE [LARGE SCALE GENOMIC DNA]</scope>
    <source>
        <strain evidence="3 4">B2638</strain>
    </source>
</reference>
<evidence type="ECO:0000256" key="2">
    <source>
        <dbReference type="SAM" id="Phobius"/>
    </source>
</evidence>
<comment type="caution">
    <text evidence="3">The sequence shown here is derived from an EMBL/GenBank/DDBJ whole genome shotgun (WGS) entry which is preliminary data.</text>
</comment>
<accession>A0ABT0BM94</accession>
<name>A0ABT0BM94_9SPHN</name>
<keyword evidence="2" id="KW-0812">Transmembrane</keyword>
<feature type="transmembrane region" description="Helical" evidence="2">
    <location>
        <begin position="86"/>
        <end position="104"/>
    </location>
</feature>
<proteinExistence type="predicted"/>
<feature type="transmembrane region" description="Helical" evidence="2">
    <location>
        <begin position="27"/>
        <end position="50"/>
    </location>
</feature>
<dbReference type="EMBL" id="JALHLG010000005">
    <property type="protein sequence ID" value="MCJ2186170.1"/>
    <property type="molecule type" value="Genomic_DNA"/>
</dbReference>
<protein>
    <submittedName>
        <fullName evidence="3">DUF805 domain-containing protein</fullName>
    </submittedName>
</protein>
<feature type="transmembrane region" description="Helical" evidence="2">
    <location>
        <begin position="56"/>
        <end position="74"/>
    </location>
</feature>
<dbReference type="PANTHER" id="PTHR34980:SF2">
    <property type="entry name" value="INNER MEMBRANE PROTEIN YHAH-RELATED"/>
    <property type="match status" value="1"/>
</dbReference>
<dbReference type="PANTHER" id="PTHR34980">
    <property type="entry name" value="INNER MEMBRANE PROTEIN-RELATED-RELATED"/>
    <property type="match status" value="1"/>
</dbReference>
<dbReference type="InterPro" id="IPR008523">
    <property type="entry name" value="DUF805"/>
</dbReference>
<evidence type="ECO:0000313" key="3">
    <source>
        <dbReference type="EMBL" id="MCJ2186170.1"/>
    </source>
</evidence>
<evidence type="ECO:0000256" key="1">
    <source>
        <dbReference type="SAM" id="MobiDB-lite"/>
    </source>
</evidence>
<dbReference type="Proteomes" id="UP001202281">
    <property type="component" value="Unassembled WGS sequence"/>
</dbReference>
<evidence type="ECO:0000313" key="4">
    <source>
        <dbReference type="Proteomes" id="UP001202281"/>
    </source>
</evidence>
<sequence length="173" mass="18762">MRGELPLFGQAIKRSFTAAGRARRTEIIIYIVGSQLLFSILAGLGGLFLADDALGWVRFATSYLPIIPLFALSARRLHDFGQSGKWTALLGLVVARNLGLDLALRLGGWEARAMIESPLSYVDWLFFLPFAWLYITLLIAPGSKSANRYGPDPREDAAGTNKTAGPGNPEPAA</sequence>
<keyword evidence="2" id="KW-1133">Transmembrane helix</keyword>
<dbReference type="RefSeq" id="WP_243918416.1">
    <property type="nucleotide sequence ID" value="NZ_JALHLG010000005.1"/>
</dbReference>
<keyword evidence="4" id="KW-1185">Reference proteome</keyword>
<feature type="transmembrane region" description="Helical" evidence="2">
    <location>
        <begin position="124"/>
        <end position="140"/>
    </location>
</feature>
<organism evidence="3 4">
    <name type="scientific">Novosphingobium beihaiensis</name>
    <dbReference type="NCBI Taxonomy" id="2930389"/>
    <lineage>
        <taxon>Bacteria</taxon>
        <taxon>Pseudomonadati</taxon>
        <taxon>Pseudomonadota</taxon>
        <taxon>Alphaproteobacteria</taxon>
        <taxon>Sphingomonadales</taxon>
        <taxon>Sphingomonadaceae</taxon>
        <taxon>Novosphingobium</taxon>
    </lineage>
</organism>
<feature type="region of interest" description="Disordered" evidence="1">
    <location>
        <begin position="146"/>
        <end position="173"/>
    </location>
</feature>
<dbReference type="Pfam" id="PF05656">
    <property type="entry name" value="DUF805"/>
    <property type="match status" value="1"/>
</dbReference>